<sequence length="325" mass="34726">MSGAPRHMNHTSAGQNLRNVPAVLPGLEQVMTLINSDRVKSQSGWRTMTPTPWGYVEAVQRSNGGFDWHIGVPNRNRSVAEIHQAVAAATQGVFAPLSDGGRFTRAQLFGIVAGSLTCLVATSIAGGNGLGTMLGLAALAALWGIPMGERNKRHQAVADMCTFIDPSTLTGPRGRCLTALAHLAEMPGVTESTAAAMTRCTQQGPASPAAADLAEASVTVMSRALGSPVVDVTIATVISVLDLVPFGAERTVIDTTQQMHALATKLQGWKSTQIAHMRRDAQQNHNRRQEEAELSSRTYVDQVVTPSMEAINRILDAEARDDRDW</sequence>
<dbReference type="RefSeq" id="WP_028703726.1">
    <property type="nucleotide sequence ID" value="NZ_LR134473.1"/>
</dbReference>
<dbReference type="Proteomes" id="UP000277858">
    <property type="component" value="Chromosome"/>
</dbReference>
<protein>
    <submittedName>
        <fullName evidence="3">Uncharacterized protein</fullName>
    </submittedName>
</protein>
<gene>
    <name evidence="3" type="ORF">NCTC13652_01366</name>
</gene>
<proteinExistence type="predicted"/>
<keyword evidence="4" id="KW-1185">Reference proteome</keyword>
<keyword evidence="2" id="KW-1133">Transmembrane helix</keyword>
<dbReference type="EMBL" id="LR134473">
    <property type="protein sequence ID" value="VEI03167.1"/>
    <property type="molecule type" value="Genomic_DNA"/>
</dbReference>
<dbReference type="AlphaFoldDB" id="A0A3S4W8B6"/>
<evidence type="ECO:0000256" key="1">
    <source>
        <dbReference type="SAM" id="MobiDB-lite"/>
    </source>
</evidence>
<name>A0A3S4W8B6_9ACTN</name>
<organism evidence="3 4">
    <name type="scientific">Acidipropionibacterium jensenii</name>
    <dbReference type="NCBI Taxonomy" id="1749"/>
    <lineage>
        <taxon>Bacteria</taxon>
        <taxon>Bacillati</taxon>
        <taxon>Actinomycetota</taxon>
        <taxon>Actinomycetes</taxon>
        <taxon>Propionibacteriales</taxon>
        <taxon>Propionibacteriaceae</taxon>
        <taxon>Acidipropionibacterium</taxon>
    </lineage>
</organism>
<evidence type="ECO:0000313" key="3">
    <source>
        <dbReference type="EMBL" id="VEI03167.1"/>
    </source>
</evidence>
<feature type="transmembrane region" description="Helical" evidence="2">
    <location>
        <begin position="106"/>
        <end position="124"/>
    </location>
</feature>
<keyword evidence="2" id="KW-0472">Membrane</keyword>
<feature type="compositionally biased region" description="Basic and acidic residues" evidence="1">
    <location>
        <begin position="278"/>
        <end position="291"/>
    </location>
</feature>
<feature type="region of interest" description="Disordered" evidence="1">
    <location>
        <begin position="278"/>
        <end position="297"/>
    </location>
</feature>
<evidence type="ECO:0000313" key="4">
    <source>
        <dbReference type="Proteomes" id="UP000277858"/>
    </source>
</evidence>
<accession>A0A3S4W8B6</accession>
<evidence type="ECO:0000256" key="2">
    <source>
        <dbReference type="SAM" id="Phobius"/>
    </source>
</evidence>
<reference evidence="3 4" key="1">
    <citation type="submission" date="2018-12" db="EMBL/GenBank/DDBJ databases">
        <authorList>
            <consortium name="Pathogen Informatics"/>
        </authorList>
    </citation>
    <scope>NUCLEOTIDE SEQUENCE [LARGE SCALE GENOMIC DNA]</scope>
    <source>
        <strain evidence="3 4">NCTC13652</strain>
    </source>
</reference>
<keyword evidence="2" id="KW-0812">Transmembrane</keyword>